<evidence type="ECO:0000313" key="3">
    <source>
        <dbReference type="EMBL" id="AKO52754.1"/>
    </source>
</evidence>
<dbReference type="PANTHER" id="PTHR23416">
    <property type="entry name" value="SIALIC ACID SYNTHASE-RELATED"/>
    <property type="match status" value="1"/>
</dbReference>
<dbReference type="CDD" id="cd04647">
    <property type="entry name" value="LbH_MAT_like"/>
    <property type="match status" value="1"/>
</dbReference>
<dbReference type="AlphaFoldDB" id="A0A0H4I1D9"/>
<dbReference type="SUPFAM" id="SSF51161">
    <property type="entry name" value="Trimeric LpxA-like enzymes"/>
    <property type="match status" value="1"/>
</dbReference>
<proteinExistence type="inferred from homology"/>
<keyword evidence="2 3" id="KW-0808">Transferase</keyword>
<dbReference type="InterPro" id="IPR001451">
    <property type="entry name" value="Hexapep"/>
</dbReference>
<gene>
    <name evidence="3" type="ORF">ABA45_10340</name>
</gene>
<organism evidence="3 4">
    <name type="scientific">Marinobacter psychrophilus</name>
    <dbReference type="NCBI Taxonomy" id="330734"/>
    <lineage>
        <taxon>Bacteria</taxon>
        <taxon>Pseudomonadati</taxon>
        <taxon>Pseudomonadota</taxon>
        <taxon>Gammaproteobacteria</taxon>
        <taxon>Pseudomonadales</taxon>
        <taxon>Marinobacteraceae</taxon>
        <taxon>Marinobacter</taxon>
    </lineage>
</organism>
<comment type="similarity">
    <text evidence="1">Belongs to the transferase hexapeptide repeat family.</text>
</comment>
<dbReference type="InterPro" id="IPR051159">
    <property type="entry name" value="Hexapeptide_acetyltransf"/>
</dbReference>
<evidence type="ECO:0000256" key="1">
    <source>
        <dbReference type="ARBA" id="ARBA00007274"/>
    </source>
</evidence>
<dbReference type="GO" id="GO:0005829">
    <property type="term" value="C:cytosol"/>
    <property type="evidence" value="ECO:0007669"/>
    <property type="project" value="TreeGrafter"/>
</dbReference>
<evidence type="ECO:0000313" key="4">
    <source>
        <dbReference type="Proteomes" id="UP000036406"/>
    </source>
</evidence>
<protein>
    <submittedName>
        <fullName evidence="3">Acetyltransferase</fullName>
    </submittedName>
</protein>
<dbReference type="KEGG" id="mpq:ABA45_10340"/>
<dbReference type="EMBL" id="CP011494">
    <property type="protein sequence ID" value="AKO52754.1"/>
    <property type="molecule type" value="Genomic_DNA"/>
</dbReference>
<dbReference type="Gene3D" id="2.160.10.10">
    <property type="entry name" value="Hexapeptide repeat proteins"/>
    <property type="match status" value="1"/>
</dbReference>
<dbReference type="Proteomes" id="UP000036406">
    <property type="component" value="Chromosome"/>
</dbReference>
<name>A0A0H4I1D9_9GAMM</name>
<dbReference type="PANTHER" id="PTHR23416:SF23">
    <property type="entry name" value="ACETYLTRANSFERASE C18B11.09C-RELATED"/>
    <property type="match status" value="1"/>
</dbReference>
<dbReference type="PATRIC" id="fig|330734.3.peg.2174"/>
<reference evidence="3 4" key="1">
    <citation type="submission" date="2015-05" db="EMBL/GenBank/DDBJ databases">
        <title>Complete genome of Marinobacter psychrophilus strain 20041T isolated from sea-ice of the Canadian Basin.</title>
        <authorList>
            <person name="Song L."/>
            <person name="Ren L."/>
            <person name="Yu Y."/>
            <person name="Wang X."/>
        </authorList>
    </citation>
    <scope>NUCLEOTIDE SEQUENCE [LARGE SCALE GENOMIC DNA]</scope>
    <source>
        <strain evidence="3 4">20041</strain>
    </source>
</reference>
<evidence type="ECO:0000256" key="2">
    <source>
        <dbReference type="ARBA" id="ARBA00022679"/>
    </source>
</evidence>
<dbReference type="InterPro" id="IPR011004">
    <property type="entry name" value="Trimer_LpxA-like_sf"/>
</dbReference>
<dbReference type="GO" id="GO:0008374">
    <property type="term" value="F:O-acyltransferase activity"/>
    <property type="evidence" value="ECO:0007669"/>
    <property type="project" value="TreeGrafter"/>
</dbReference>
<dbReference type="Pfam" id="PF14602">
    <property type="entry name" value="Hexapep_2"/>
    <property type="match status" value="1"/>
</dbReference>
<dbReference type="STRING" id="330734.ABA45_10340"/>
<keyword evidence="4" id="KW-1185">Reference proteome</keyword>
<sequence>MTARQITKRSIKNAFLVLIWPVYALYRALSMVGDIDGTFMSFSQALSLIPGKVGTYLRAAFYRLACPATTDEISVGFLTILSHRNTSIAKGVYIGPQCNIGMCSIGENTLIGSGVHILSGSRQHEFQDAQKPIQDQGGAFEKIRIGADCWVGNSAVIMATVADGCIVAAGSVLSKSANKEGDILAGNPSRTIRNRFVDSSQTQQGTVG</sequence>
<dbReference type="RefSeq" id="WP_048385893.1">
    <property type="nucleotide sequence ID" value="NZ_CP011494.1"/>
</dbReference>
<accession>A0A0H4I1D9</accession>